<dbReference type="Pfam" id="PF08719">
    <property type="entry name" value="NADAR"/>
    <property type="match status" value="1"/>
</dbReference>
<evidence type="ECO:0000313" key="2">
    <source>
        <dbReference type="EMBL" id="KAK0386423.1"/>
    </source>
</evidence>
<dbReference type="InterPro" id="IPR037238">
    <property type="entry name" value="YbiA-like_sf"/>
</dbReference>
<name>A0AA39GFJ9_SARSR</name>
<dbReference type="CDD" id="cd15457">
    <property type="entry name" value="NADAR"/>
    <property type="match status" value="1"/>
</dbReference>
<organism evidence="2 3">
    <name type="scientific">Sarocladium strictum</name>
    <name type="common">Black bundle disease fungus</name>
    <name type="synonym">Acremonium strictum</name>
    <dbReference type="NCBI Taxonomy" id="5046"/>
    <lineage>
        <taxon>Eukaryota</taxon>
        <taxon>Fungi</taxon>
        <taxon>Dikarya</taxon>
        <taxon>Ascomycota</taxon>
        <taxon>Pezizomycotina</taxon>
        <taxon>Sordariomycetes</taxon>
        <taxon>Hypocreomycetidae</taxon>
        <taxon>Hypocreales</taxon>
        <taxon>Sarocladiaceae</taxon>
        <taxon>Sarocladium</taxon>
    </lineage>
</organism>
<accession>A0AA39GFJ9</accession>
<dbReference type="NCBIfam" id="TIGR02464">
    <property type="entry name" value="ribofla_fusion"/>
    <property type="match status" value="1"/>
</dbReference>
<dbReference type="EMBL" id="JAPDFR010000005">
    <property type="protein sequence ID" value="KAK0386423.1"/>
    <property type="molecule type" value="Genomic_DNA"/>
</dbReference>
<dbReference type="AlphaFoldDB" id="A0AA39GFJ9"/>
<feature type="domain" description="NADAR" evidence="1">
    <location>
        <begin position="17"/>
        <end position="171"/>
    </location>
</feature>
<proteinExistence type="predicted"/>
<dbReference type="Gene3D" id="1.10.357.40">
    <property type="entry name" value="YbiA-like"/>
    <property type="match status" value="1"/>
</dbReference>
<dbReference type="Proteomes" id="UP001175261">
    <property type="component" value="Unassembled WGS sequence"/>
</dbReference>
<comment type="caution">
    <text evidence="2">The sequence shown here is derived from an EMBL/GenBank/DDBJ whole genome shotgun (WGS) entry which is preliminary data.</text>
</comment>
<protein>
    <recommendedName>
        <fullName evidence="1">NADAR domain-containing protein</fullName>
    </recommendedName>
</protein>
<dbReference type="InterPro" id="IPR012816">
    <property type="entry name" value="NADAR"/>
</dbReference>
<sequence>MPPSQARRKPKKGEPVFFYKPNGSYGVFCQWYPSKFTVSSADIEQFMMYCKAARFSDETRQRQVLNTADPSRQKRIGKKVDGFFEEYWTEVKSQVVEMGNYAKFTQDEQLKQWLLGTGDRELVEASPRDKVWGIGFAAETEDEIRIALEHREYWGENRLGEALKAVRTRIREESNASTTEQSNAC</sequence>
<evidence type="ECO:0000313" key="3">
    <source>
        <dbReference type="Proteomes" id="UP001175261"/>
    </source>
</evidence>
<keyword evidence="3" id="KW-1185">Reference proteome</keyword>
<dbReference type="SUPFAM" id="SSF143990">
    <property type="entry name" value="YbiA-like"/>
    <property type="match status" value="1"/>
</dbReference>
<evidence type="ECO:0000259" key="1">
    <source>
        <dbReference type="Pfam" id="PF08719"/>
    </source>
</evidence>
<gene>
    <name evidence="2" type="ORF">NLU13_6260</name>
</gene>
<reference evidence="2" key="1">
    <citation type="submission" date="2022-10" db="EMBL/GenBank/DDBJ databases">
        <title>Determination and structural analysis of whole genome sequence of Sarocladium strictum F4-1.</title>
        <authorList>
            <person name="Hu L."/>
            <person name="Jiang Y."/>
        </authorList>
    </citation>
    <scope>NUCLEOTIDE SEQUENCE</scope>
    <source>
        <strain evidence="2">F4-1</strain>
    </source>
</reference>